<evidence type="ECO:0000313" key="2">
    <source>
        <dbReference type="EMBL" id="XBQ21734.1"/>
    </source>
</evidence>
<accession>A0AAU7MU30</accession>
<keyword evidence="1" id="KW-0812">Transmembrane</keyword>
<sequence>MNEVFPWIVLKDEFFFNGTIEQLEEKLRFQNNQKFRVEWIDYQSFKFLSNFSVGTIMVKFNPGFADGIKGYANLIETESGKTKVSLRTKIRIELYFFLAVMVIAIIAALASEEVFLTWALWLTPFGLLWFWFVYRIQERILFNKLKSYLS</sequence>
<feature type="transmembrane region" description="Helical" evidence="1">
    <location>
        <begin position="115"/>
        <end position="134"/>
    </location>
</feature>
<gene>
    <name evidence="2" type="ORF">ABNE31_08980</name>
</gene>
<dbReference type="KEGG" id="fld:ABNE31_08980"/>
<organism evidence="2">
    <name type="scientific">Flagellimonas sp. MMG031</name>
    <dbReference type="NCBI Taxonomy" id="3158549"/>
    <lineage>
        <taxon>Bacteria</taxon>
        <taxon>Pseudomonadati</taxon>
        <taxon>Bacteroidota</taxon>
        <taxon>Flavobacteriia</taxon>
        <taxon>Flavobacteriales</taxon>
        <taxon>Flavobacteriaceae</taxon>
        <taxon>Flagellimonas</taxon>
    </lineage>
</organism>
<proteinExistence type="predicted"/>
<name>A0AAU7MU30_9FLAO</name>
<evidence type="ECO:0000256" key="1">
    <source>
        <dbReference type="SAM" id="Phobius"/>
    </source>
</evidence>
<feature type="transmembrane region" description="Helical" evidence="1">
    <location>
        <begin position="92"/>
        <end position="109"/>
    </location>
</feature>
<protein>
    <submittedName>
        <fullName evidence="2">Uncharacterized protein</fullName>
    </submittedName>
</protein>
<dbReference type="EMBL" id="CP157804">
    <property type="protein sequence ID" value="XBQ21734.1"/>
    <property type="molecule type" value="Genomic_DNA"/>
</dbReference>
<keyword evidence="1" id="KW-0472">Membrane</keyword>
<dbReference type="RefSeq" id="WP_275650916.1">
    <property type="nucleotide sequence ID" value="NZ_CP157804.1"/>
</dbReference>
<dbReference type="AlphaFoldDB" id="A0AAU7MU30"/>
<reference evidence="2" key="1">
    <citation type="submission" date="2024-05" db="EMBL/GenBank/DDBJ databases">
        <title>Draft Genome Sequences of Flagellimonas sp. MMG031 and Marinobacter sp. MMG032 Isolated from the dinoflagellate Symbiodinium pilosum.</title>
        <authorList>
            <person name="Shikuma N.J."/>
            <person name="Farrell M.V."/>
        </authorList>
    </citation>
    <scope>NUCLEOTIDE SEQUENCE</scope>
    <source>
        <strain evidence="2">MMG031</strain>
    </source>
</reference>
<keyword evidence="1" id="KW-1133">Transmembrane helix</keyword>